<dbReference type="Proteomes" id="UP001583177">
    <property type="component" value="Unassembled WGS sequence"/>
</dbReference>
<protein>
    <recommendedName>
        <fullName evidence="5">Integral membrane protein</fullName>
    </recommendedName>
</protein>
<dbReference type="InterPro" id="IPR052337">
    <property type="entry name" value="SAT4-like"/>
</dbReference>
<dbReference type="PANTHER" id="PTHR33048">
    <property type="entry name" value="PTH11-LIKE INTEGRAL MEMBRANE PROTEIN (AFU_ORTHOLOGUE AFUA_5G11245)"/>
    <property type="match status" value="1"/>
</dbReference>
<keyword evidence="4" id="KW-1185">Reference proteome</keyword>
<comment type="caution">
    <text evidence="3">The sequence shown here is derived from an EMBL/GenBank/DDBJ whole genome shotgun (WGS) entry which is preliminary data.</text>
</comment>
<feature type="transmembrane region" description="Helical" evidence="2">
    <location>
        <begin position="12"/>
        <end position="32"/>
    </location>
</feature>
<feature type="region of interest" description="Disordered" evidence="1">
    <location>
        <begin position="210"/>
        <end position="233"/>
    </location>
</feature>
<organism evidence="3 4">
    <name type="scientific">Diaporthe australafricana</name>
    <dbReference type="NCBI Taxonomy" id="127596"/>
    <lineage>
        <taxon>Eukaryota</taxon>
        <taxon>Fungi</taxon>
        <taxon>Dikarya</taxon>
        <taxon>Ascomycota</taxon>
        <taxon>Pezizomycotina</taxon>
        <taxon>Sordariomycetes</taxon>
        <taxon>Sordariomycetidae</taxon>
        <taxon>Diaporthales</taxon>
        <taxon>Diaporthaceae</taxon>
        <taxon>Diaporthe</taxon>
    </lineage>
</organism>
<feature type="transmembrane region" description="Helical" evidence="2">
    <location>
        <begin position="129"/>
        <end position="149"/>
    </location>
</feature>
<keyword evidence="2" id="KW-1133">Transmembrane helix</keyword>
<dbReference type="EMBL" id="JAWRVE010000220">
    <property type="protein sequence ID" value="KAL1848350.1"/>
    <property type="molecule type" value="Genomic_DNA"/>
</dbReference>
<keyword evidence="2" id="KW-0812">Transmembrane</keyword>
<name>A0ABR3VYG5_9PEZI</name>
<evidence type="ECO:0000313" key="3">
    <source>
        <dbReference type="EMBL" id="KAL1848350.1"/>
    </source>
</evidence>
<evidence type="ECO:0000256" key="1">
    <source>
        <dbReference type="SAM" id="MobiDB-lite"/>
    </source>
</evidence>
<evidence type="ECO:0000256" key="2">
    <source>
        <dbReference type="SAM" id="Phobius"/>
    </source>
</evidence>
<gene>
    <name evidence="3" type="ORF">Daus18300_013632</name>
</gene>
<reference evidence="3 4" key="1">
    <citation type="journal article" date="2024" name="IMA Fungus">
        <title>IMA Genome - F19 : A genome assembly and annotation guide to empower mycologists, including annotated draft genome sequences of Ceratocystis pirilliformis, Diaporthe australafricana, Fusarium ophioides, Paecilomyces lecythidis, and Sporothrix stenoceras.</title>
        <authorList>
            <person name="Aylward J."/>
            <person name="Wilson A.M."/>
            <person name="Visagie C.M."/>
            <person name="Spraker J."/>
            <person name="Barnes I."/>
            <person name="Buitendag C."/>
            <person name="Ceriani C."/>
            <person name="Del Mar Angel L."/>
            <person name="du Plessis D."/>
            <person name="Fuchs T."/>
            <person name="Gasser K."/>
            <person name="Kramer D."/>
            <person name="Li W."/>
            <person name="Munsamy K."/>
            <person name="Piso A."/>
            <person name="Price J.L."/>
            <person name="Sonnekus B."/>
            <person name="Thomas C."/>
            <person name="van der Nest A."/>
            <person name="van Dijk A."/>
            <person name="van Heerden A."/>
            <person name="van Vuuren N."/>
            <person name="Yilmaz N."/>
            <person name="Duong T.A."/>
            <person name="van der Merwe N.A."/>
            <person name="Wingfield M.J."/>
            <person name="Wingfield B.D."/>
        </authorList>
    </citation>
    <scope>NUCLEOTIDE SEQUENCE [LARGE SCALE GENOMIC DNA]</scope>
    <source>
        <strain evidence="3 4">CMW 18300</strain>
    </source>
</reference>
<keyword evidence="2" id="KW-0472">Membrane</keyword>
<feature type="transmembrane region" description="Helical" evidence="2">
    <location>
        <begin position="178"/>
        <end position="205"/>
    </location>
</feature>
<evidence type="ECO:0008006" key="5">
    <source>
        <dbReference type="Google" id="ProtNLM"/>
    </source>
</evidence>
<evidence type="ECO:0000313" key="4">
    <source>
        <dbReference type="Proteomes" id="UP001583177"/>
    </source>
</evidence>
<feature type="transmembrane region" description="Helical" evidence="2">
    <location>
        <begin position="44"/>
        <end position="65"/>
    </location>
</feature>
<feature type="compositionally biased region" description="Low complexity" evidence="1">
    <location>
        <begin position="210"/>
        <end position="220"/>
    </location>
</feature>
<dbReference type="PANTHER" id="PTHR33048:SF162">
    <property type="entry name" value="SATRATOXIN BIOSYNTHESIS SC1 CLUSTER PROTEIN 4"/>
    <property type="match status" value="1"/>
</dbReference>
<sequence length="292" mass="33106">MGVVLIHTSQQLVIQWIFFGLCVLAFTIRAYIRFVCFRRLIWEDFLMLLALACHLSVAVLDTLYLCHVYELIAAQQGGAVGPDFFSDALKGLKAFGTTSVLSLIGIWLIKLNFLLFFYRLGHHIRGYRIFWWVALIFNIGCGVAALGLLQYPCMFGDLNTVFVQCATVSNIRATYVHVIMTAVVDVISDISTFVIACIVSFRALFVNKPQQQSKQGPQPQDLKNEEKRWQQKRGRGFHDSILDTCRTLEGAWESDDALISAQSTMPYPPSESTCIIYSSDDSRYDYSMHNRV</sequence>
<feature type="transmembrane region" description="Helical" evidence="2">
    <location>
        <begin position="94"/>
        <end position="117"/>
    </location>
</feature>
<proteinExistence type="predicted"/>
<accession>A0ABR3VYG5</accession>